<gene>
    <name evidence="9" type="ORF">EKG37_04010</name>
</gene>
<feature type="transmembrane region" description="Helical" evidence="8">
    <location>
        <begin position="192"/>
        <end position="208"/>
    </location>
</feature>
<dbReference type="GO" id="GO:0009847">
    <property type="term" value="P:spore germination"/>
    <property type="evidence" value="ECO:0007669"/>
    <property type="project" value="InterPro"/>
</dbReference>
<dbReference type="OrthoDB" id="2078716at2"/>
<feature type="transmembrane region" description="Helical" evidence="8">
    <location>
        <begin position="80"/>
        <end position="105"/>
    </location>
</feature>
<evidence type="ECO:0000256" key="7">
    <source>
        <dbReference type="ARBA" id="ARBA00023136"/>
    </source>
</evidence>
<keyword evidence="10" id="KW-1185">Reference proteome</keyword>
<feature type="transmembrane region" description="Helical" evidence="8">
    <location>
        <begin position="335"/>
        <end position="357"/>
    </location>
</feature>
<comment type="subcellular location">
    <subcellularLocation>
        <location evidence="1">Membrane</location>
        <topology evidence="1">Multi-pass membrane protein</topology>
    </subcellularLocation>
</comment>
<evidence type="ECO:0000256" key="2">
    <source>
        <dbReference type="ARBA" id="ARBA00007998"/>
    </source>
</evidence>
<comment type="caution">
    <text evidence="9">The sequence shown here is derived from an EMBL/GenBank/DDBJ whole genome shotgun (WGS) entry which is preliminary data.</text>
</comment>
<evidence type="ECO:0000313" key="10">
    <source>
        <dbReference type="Proteomes" id="UP000271374"/>
    </source>
</evidence>
<dbReference type="AlphaFoldDB" id="A0A431WK76"/>
<keyword evidence="6 8" id="KW-1133">Transmembrane helix</keyword>
<name>A0A431WK76_9BACI</name>
<dbReference type="Pfam" id="PF03845">
    <property type="entry name" value="Spore_permease"/>
    <property type="match status" value="1"/>
</dbReference>
<dbReference type="RefSeq" id="WP_126406561.1">
    <property type="nucleotide sequence ID" value="NZ_RXNT01000002.1"/>
</dbReference>
<dbReference type="EMBL" id="RXNT01000002">
    <property type="protein sequence ID" value="RTR35805.1"/>
    <property type="molecule type" value="Genomic_DNA"/>
</dbReference>
<dbReference type="Proteomes" id="UP000271374">
    <property type="component" value="Unassembled WGS sequence"/>
</dbReference>
<accession>A0A431WK76</accession>
<evidence type="ECO:0000256" key="4">
    <source>
        <dbReference type="ARBA" id="ARBA00022544"/>
    </source>
</evidence>
<feature type="transmembrane region" description="Helical" evidence="8">
    <location>
        <begin position="215"/>
        <end position="233"/>
    </location>
</feature>
<evidence type="ECO:0000256" key="5">
    <source>
        <dbReference type="ARBA" id="ARBA00022692"/>
    </source>
</evidence>
<dbReference type="InterPro" id="IPR004761">
    <property type="entry name" value="Spore_GerAB"/>
</dbReference>
<evidence type="ECO:0000313" key="9">
    <source>
        <dbReference type="EMBL" id="RTR35805.1"/>
    </source>
</evidence>
<feature type="transmembrane region" description="Helical" evidence="8">
    <location>
        <begin position="38"/>
        <end position="60"/>
    </location>
</feature>
<evidence type="ECO:0000256" key="8">
    <source>
        <dbReference type="SAM" id="Phobius"/>
    </source>
</evidence>
<evidence type="ECO:0000256" key="6">
    <source>
        <dbReference type="ARBA" id="ARBA00022989"/>
    </source>
</evidence>
<keyword evidence="5 8" id="KW-0812">Transmembrane</keyword>
<feature type="transmembrane region" description="Helical" evidence="8">
    <location>
        <begin position="268"/>
        <end position="293"/>
    </location>
</feature>
<comment type="similarity">
    <text evidence="2">Belongs to the amino acid-polyamine-organocation (APC) superfamily. Spore germination protein (SGP) (TC 2.A.3.9) family.</text>
</comment>
<feature type="transmembrane region" description="Helical" evidence="8">
    <location>
        <begin position="117"/>
        <end position="136"/>
    </location>
</feature>
<feature type="transmembrane region" description="Helical" evidence="8">
    <location>
        <begin position="305"/>
        <end position="323"/>
    </location>
</feature>
<keyword evidence="4" id="KW-0309">Germination</keyword>
<sequence>MRVQISNGMFMAIIINMVYAKAIGITQGSLAREVGNDMWISTIFSTLQGIMMIVFVTYVIKRTPKMDIFEQSELLLGKIFSKIIALFFFIFFLFAFGGVSATFVYHLKDFFLPDAPLVLFIIAAFIMGVYGIFFGLEVIGRMALIGVFSIIALNVLIILGSLSEFRVEELEPIFESGFLSTLWASRHNDTDWLMATMMAAIILPHVGKQESWGKSGIVGIGLGGLFVVLWPILQTGVLTSEVTAQYFVACMQMARSAHIGLFLHRYELIMVAFFAISALIQIMMTFLCASIAVQRLFGLKDYRPVIVPVALILCGGGYCLVFDHQIAMDFLEKTWIYVALSIGFGVPLLLWLIGFLLKKKFKNTNMEASS</sequence>
<protein>
    <submittedName>
        <fullName evidence="9">Spore gernimation protein</fullName>
    </submittedName>
</protein>
<feature type="transmembrane region" description="Helical" evidence="8">
    <location>
        <begin position="7"/>
        <end position="26"/>
    </location>
</feature>
<dbReference type="GO" id="GO:0016020">
    <property type="term" value="C:membrane"/>
    <property type="evidence" value="ECO:0007669"/>
    <property type="project" value="UniProtKB-SubCell"/>
</dbReference>
<keyword evidence="3" id="KW-0813">Transport</keyword>
<reference evidence="9 10" key="1">
    <citation type="submission" date="2018-12" db="EMBL/GenBank/DDBJ databases">
        <title>Bacillus yapensis draft genome sequence.</title>
        <authorList>
            <person name="Yu L."/>
            <person name="Xu X."/>
            <person name="Tang X."/>
        </authorList>
    </citation>
    <scope>NUCLEOTIDE SEQUENCE [LARGE SCALE GENOMIC DNA]</scope>
    <source>
        <strain evidence="9 10">XXST-01</strain>
    </source>
</reference>
<organism evidence="9 10">
    <name type="scientific">Bacillus yapensis</name>
    <dbReference type="NCBI Taxonomy" id="2492960"/>
    <lineage>
        <taxon>Bacteria</taxon>
        <taxon>Bacillati</taxon>
        <taxon>Bacillota</taxon>
        <taxon>Bacilli</taxon>
        <taxon>Bacillales</taxon>
        <taxon>Bacillaceae</taxon>
        <taxon>Bacillus</taxon>
    </lineage>
</organism>
<proteinExistence type="inferred from homology"/>
<feature type="transmembrane region" description="Helical" evidence="8">
    <location>
        <begin position="143"/>
        <end position="162"/>
    </location>
</feature>
<keyword evidence="7 8" id="KW-0472">Membrane</keyword>
<evidence type="ECO:0000256" key="1">
    <source>
        <dbReference type="ARBA" id="ARBA00004141"/>
    </source>
</evidence>
<evidence type="ECO:0000256" key="3">
    <source>
        <dbReference type="ARBA" id="ARBA00022448"/>
    </source>
</evidence>
<dbReference type="PANTHER" id="PTHR34975:SF2">
    <property type="entry name" value="SPORE GERMINATION PROTEIN A2"/>
    <property type="match status" value="1"/>
</dbReference>
<dbReference type="PANTHER" id="PTHR34975">
    <property type="entry name" value="SPORE GERMINATION PROTEIN A2"/>
    <property type="match status" value="1"/>
</dbReference>